<comment type="similarity">
    <text evidence="1">Belongs to the 'phage' integrase family.</text>
</comment>
<proteinExistence type="inferred from homology"/>
<name>A0A0S4TXI9_RALSL</name>
<dbReference type="InterPro" id="IPR025166">
    <property type="entry name" value="Integrase_DNA_bind_dom"/>
</dbReference>
<reference evidence="4" key="1">
    <citation type="submission" date="2015-10" db="EMBL/GenBank/DDBJ databases">
        <authorList>
            <person name="Gilbert D.G."/>
        </authorList>
    </citation>
    <scope>NUCLEOTIDE SEQUENCE</scope>
    <source>
        <strain evidence="4">Phyl III-seqv23</strain>
    </source>
</reference>
<evidence type="ECO:0000313" key="4">
    <source>
        <dbReference type="EMBL" id="CUV14223.1"/>
    </source>
</evidence>
<dbReference type="PATRIC" id="fig|305.106.peg.968"/>
<dbReference type="EMBL" id="LN899819">
    <property type="protein sequence ID" value="CUV14223.1"/>
    <property type="molecule type" value="Genomic_DNA"/>
</dbReference>
<dbReference type="InterPro" id="IPR050808">
    <property type="entry name" value="Phage_Integrase"/>
</dbReference>
<feature type="domain" description="Integrase DNA-binding" evidence="3">
    <location>
        <begin position="3"/>
        <end position="55"/>
    </location>
</feature>
<evidence type="ECO:0000256" key="1">
    <source>
        <dbReference type="ARBA" id="ARBA00008857"/>
    </source>
</evidence>
<keyword evidence="2" id="KW-0229">DNA integration</keyword>
<protein>
    <recommendedName>
        <fullName evidence="3">Integrase DNA-binding domain-containing protein</fullName>
    </recommendedName>
</protein>
<sequence>MALSNLSIQHAKATGKPYTLGDFDGLSLYVSAKGTKAWHFRYYWVGKQVRISLGT</sequence>
<organism evidence="4">
    <name type="scientific">Ralstonia solanacearum</name>
    <name type="common">Pseudomonas solanacearum</name>
    <dbReference type="NCBI Taxonomy" id="305"/>
    <lineage>
        <taxon>Bacteria</taxon>
        <taxon>Pseudomonadati</taxon>
        <taxon>Pseudomonadota</taxon>
        <taxon>Betaproteobacteria</taxon>
        <taxon>Burkholderiales</taxon>
        <taxon>Burkholderiaceae</taxon>
        <taxon>Ralstonia</taxon>
        <taxon>Ralstonia solanacearum species complex</taxon>
    </lineage>
</organism>
<dbReference type="PANTHER" id="PTHR30629">
    <property type="entry name" value="PROPHAGE INTEGRASE"/>
    <property type="match status" value="1"/>
</dbReference>
<dbReference type="GO" id="GO:0015074">
    <property type="term" value="P:DNA integration"/>
    <property type="evidence" value="ECO:0007669"/>
    <property type="project" value="UniProtKB-KW"/>
</dbReference>
<gene>
    <name evidence="4" type="ORF">RUN39_v1_750008</name>
</gene>
<evidence type="ECO:0000256" key="2">
    <source>
        <dbReference type="ARBA" id="ARBA00022908"/>
    </source>
</evidence>
<dbReference type="AlphaFoldDB" id="A0A0S4TXI9"/>
<dbReference type="Gene3D" id="3.30.160.390">
    <property type="entry name" value="Integrase, DNA-binding domain"/>
    <property type="match status" value="1"/>
</dbReference>
<dbReference type="InterPro" id="IPR038488">
    <property type="entry name" value="Integrase_DNA-bd_sf"/>
</dbReference>
<accession>A0A0S4TXI9</accession>
<evidence type="ECO:0000259" key="3">
    <source>
        <dbReference type="Pfam" id="PF13356"/>
    </source>
</evidence>
<dbReference type="Pfam" id="PF13356">
    <property type="entry name" value="Arm-DNA-bind_3"/>
    <property type="match status" value="1"/>
</dbReference>
<dbReference type="PANTHER" id="PTHR30629:SF2">
    <property type="entry name" value="PROPHAGE INTEGRASE INTS-RELATED"/>
    <property type="match status" value="1"/>
</dbReference>